<feature type="transmembrane region" description="Helical" evidence="8">
    <location>
        <begin position="211"/>
        <end position="232"/>
    </location>
</feature>
<dbReference type="CDD" id="cd07571">
    <property type="entry name" value="ALP_N-acyl_transferase"/>
    <property type="match status" value="1"/>
</dbReference>
<dbReference type="PROSITE" id="PS50263">
    <property type="entry name" value="CN_HYDROLASE"/>
    <property type="match status" value="1"/>
</dbReference>
<evidence type="ECO:0000256" key="3">
    <source>
        <dbReference type="ARBA" id="ARBA00022679"/>
    </source>
</evidence>
<evidence type="ECO:0000256" key="5">
    <source>
        <dbReference type="ARBA" id="ARBA00022989"/>
    </source>
</evidence>
<reference evidence="11" key="1">
    <citation type="submission" date="2016-02" db="EMBL/GenBank/DDBJ databases">
        <authorList>
            <person name="liu f."/>
        </authorList>
    </citation>
    <scope>NUCLEOTIDE SEQUENCE [LARGE SCALE GENOMIC DNA]</scope>
</reference>
<comment type="function">
    <text evidence="8">Catalyzes the phospholipid dependent N-acylation of the N-terminal cysteine of apolipoprotein, the last step in lipoprotein maturation.</text>
</comment>
<feature type="transmembrane region" description="Helical" evidence="8">
    <location>
        <begin position="174"/>
        <end position="199"/>
    </location>
</feature>
<dbReference type="InterPro" id="IPR003010">
    <property type="entry name" value="C-N_Hydrolase"/>
</dbReference>
<keyword evidence="11" id="KW-1185">Reference proteome</keyword>
<feature type="transmembrane region" description="Helical" evidence="8">
    <location>
        <begin position="69"/>
        <end position="89"/>
    </location>
</feature>
<evidence type="ECO:0000313" key="11">
    <source>
        <dbReference type="Proteomes" id="UP000182631"/>
    </source>
</evidence>
<keyword evidence="5 8" id="KW-1133">Transmembrane helix</keyword>
<dbReference type="SUPFAM" id="SSF56317">
    <property type="entry name" value="Carbon-nitrogen hydrolase"/>
    <property type="match status" value="1"/>
</dbReference>
<keyword evidence="6 8" id="KW-0472">Membrane</keyword>
<dbReference type="GO" id="GO:0016410">
    <property type="term" value="F:N-acyltransferase activity"/>
    <property type="evidence" value="ECO:0007669"/>
    <property type="project" value="UniProtKB-UniRule"/>
</dbReference>
<feature type="transmembrane region" description="Helical" evidence="8">
    <location>
        <begin position="109"/>
        <end position="128"/>
    </location>
</feature>
<protein>
    <recommendedName>
        <fullName evidence="8">Apolipoprotein N-acyltransferase</fullName>
        <shortName evidence="8">ALP N-acyltransferase</shortName>
        <ecNumber evidence="8">2.3.1.269</ecNumber>
    </recommendedName>
</protein>
<dbReference type="PANTHER" id="PTHR38686">
    <property type="entry name" value="APOLIPOPROTEIN N-ACYLTRANSFERASE"/>
    <property type="match status" value="1"/>
</dbReference>
<dbReference type="GO" id="GO:0005886">
    <property type="term" value="C:plasma membrane"/>
    <property type="evidence" value="ECO:0007669"/>
    <property type="project" value="UniProtKB-SubCell"/>
</dbReference>
<keyword evidence="10" id="KW-0449">Lipoprotein</keyword>
<comment type="pathway">
    <text evidence="8">Protein modification; lipoprotein biosynthesis (N-acyl transfer).</text>
</comment>
<dbReference type="GO" id="GO:0042158">
    <property type="term" value="P:lipoprotein biosynthetic process"/>
    <property type="evidence" value="ECO:0007669"/>
    <property type="project" value="UniProtKB-UniRule"/>
</dbReference>
<evidence type="ECO:0000256" key="1">
    <source>
        <dbReference type="ARBA" id="ARBA00004651"/>
    </source>
</evidence>
<dbReference type="HAMAP" id="MF_01148">
    <property type="entry name" value="Lnt"/>
    <property type="match status" value="1"/>
</dbReference>
<dbReference type="UniPathway" id="UPA00666"/>
<keyword evidence="3 8" id="KW-0808">Transferase</keyword>
<proteinExistence type="inferred from homology"/>
<dbReference type="InterPro" id="IPR004563">
    <property type="entry name" value="Apolipo_AcylTrfase"/>
</dbReference>
<feature type="transmembrane region" description="Helical" evidence="8">
    <location>
        <begin position="12"/>
        <end position="34"/>
    </location>
</feature>
<evidence type="ECO:0000313" key="10">
    <source>
        <dbReference type="EMBL" id="SAY38728.1"/>
    </source>
</evidence>
<evidence type="ECO:0000256" key="4">
    <source>
        <dbReference type="ARBA" id="ARBA00022692"/>
    </source>
</evidence>
<organism evidence="10 11">
    <name type="scientific">Candidatus Synechococcus spongiarum</name>
    <dbReference type="NCBI Taxonomy" id="431041"/>
    <lineage>
        <taxon>Bacteria</taxon>
        <taxon>Bacillati</taxon>
        <taxon>Cyanobacteriota</taxon>
        <taxon>Cyanophyceae</taxon>
        <taxon>Synechococcales</taxon>
        <taxon>Synechococcaceae</taxon>
        <taxon>Synechococcus</taxon>
    </lineage>
</organism>
<feature type="transmembrane region" description="Helical" evidence="8">
    <location>
        <begin position="40"/>
        <end position="57"/>
    </location>
</feature>
<dbReference type="AlphaFoldDB" id="A0A171DGC0"/>
<evidence type="ECO:0000256" key="7">
    <source>
        <dbReference type="ARBA" id="ARBA00023315"/>
    </source>
</evidence>
<name>A0A171DGC0_9SYNE</name>
<dbReference type="EC" id="2.3.1.269" evidence="8"/>
<feature type="transmembrane region" description="Helical" evidence="8">
    <location>
        <begin position="140"/>
        <end position="162"/>
    </location>
</feature>
<dbReference type="InterPro" id="IPR036526">
    <property type="entry name" value="C-N_Hydrolase_sf"/>
</dbReference>
<feature type="domain" description="CN hydrolase" evidence="9">
    <location>
        <begin position="244"/>
        <end position="472"/>
    </location>
</feature>
<evidence type="ECO:0000259" key="9">
    <source>
        <dbReference type="PROSITE" id="PS50263"/>
    </source>
</evidence>
<dbReference type="PANTHER" id="PTHR38686:SF1">
    <property type="entry name" value="APOLIPOPROTEIN N-ACYLTRANSFERASE"/>
    <property type="match status" value="1"/>
</dbReference>
<dbReference type="EMBL" id="FITM01000075">
    <property type="protein sequence ID" value="SAY38728.1"/>
    <property type="molecule type" value="Genomic_DNA"/>
</dbReference>
<accession>A0A171DGC0</accession>
<dbReference type="Proteomes" id="UP000182631">
    <property type="component" value="Unassembled WGS sequence"/>
</dbReference>
<comment type="catalytic activity">
    <reaction evidence="8">
        <text>N-terminal S-1,2-diacyl-sn-glyceryl-L-cysteinyl-[lipoprotein] + a glycerophospholipid = N-acyl-S-1,2-diacyl-sn-glyceryl-L-cysteinyl-[lipoprotein] + a 2-acyl-sn-glycero-3-phospholipid + H(+)</text>
        <dbReference type="Rhea" id="RHEA:48228"/>
        <dbReference type="Rhea" id="RHEA-COMP:14681"/>
        <dbReference type="Rhea" id="RHEA-COMP:14684"/>
        <dbReference type="ChEBI" id="CHEBI:15378"/>
        <dbReference type="ChEBI" id="CHEBI:136912"/>
        <dbReference type="ChEBI" id="CHEBI:140656"/>
        <dbReference type="ChEBI" id="CHEBI:140657"/>
        <dbReference type="ChEBI" id="CHEBI:140660"/>
        <dbReference type="EC" id="2.3.1.269"/>
    </reaction>
</comment>
<evidence type="ECO:0000256" key="6">
    <source>
        <dbReference type="ARBA" id="ARBA00023136"/>
    </source>
</evidence>
<evidence type="ECO:0000256" key="2">
    <source>
        <dbReference type="ARBA" id="ARBA00022475"/>
    </source>
</evidence>
<keyword evidence="4 8" id="KW-0812">Transmembrane</keyword>
<evidence type="ECO:0000256" key="8">
    <source>
        <dbReference type="HAMAP-Rule" id="MF_01148"/>
    </source>
</evidence>
<dbReference type="Gene3D" id="3.60.110.10">
    <property type="entry name" value="Carbon-nitrogen hydrolase"/>
    <property type="match status" value="1"/>
</dbReference>
<keyword evidence="2 8" id="KW-1003">Cell membrane</keyword>
<keyword evidence="7 8" id="KW-0012">Acyltransferase</keyword>
<dbReference type="Pfam" id="PF00795">
    <property type="entry name" value="CN_hydrolase"/>
    <property type="match status" value="1"/>
</dbReference>
<comment type="subcellular location">
    <subcellularLocation>
        <location evidence="1 8">Cell membrane</location>
        <topology evidence="1 8">Multi-pass membrane protein</topology>
    </subcellularLocation>
</comment>
<sequence length="507" mass="54389">MHATQAGMARRLTTLRVALVHPWVFFGLASVAGALAGLSVVPWGAPPLLWLTLIPLWEAVGRRSIAQGLMPAAGWGGAALLTSHIWLLWLHPLGWLGVPNPLSRPLTVLLWLLVGGGGSLVVGLWWWLARFYPLPGYRGALTMALLWGCGEVLLAHGPLFWLGLSTVAAPYDRALAGLGSLAGPGLLAAVQVLAGWWLWRFCKAPSGERSRWLAGGAVMVIALHSLGLMALVDIQGSPIRMGVLQPVIPTRQKFTWTAVVALERRLTLAMNRAVQRGAPWLLLPEGTLALDQSPPTVEGIGLVTGGFRREQRGLRSSLLVYPAGARDPTMALDKHRLVLLGEWLPWRGLLANDGLSAVGGLQPGPAERLLEGKPLPWRAGVAICYEISQAHGLAEATHDGAQLLLAVANLDPYPRLLHQQFLALAQQRAIENGRWLVVVSNTGPTALINSQGKITAQLDPAVVASTVWDVPLGTALTPYSRIGDWPLMISGLLLALNRRPVNQPASP</sequence>
<comment type="similarity">
    <text evidence="8">Belongs to the CN hydrolase family. Apolipoprotein N-acyltransferase subfamily.</text>
</comment>
<gene>
    <name evidence="8" type="primary">lnt</name>
    <name evidence="10" type="ORF">FLM9_650</name>
</gene>